<evidence type="ECO:0000313" key="9">
    <source>
        <dbReference type="Proteomes" id="UP000054144"/>
    </source>
</evidence>
<feature type="transmembrane region" description="Helical" evidence="6">
    <location>
        <begin position="411"/>
        <end position="430"/>
    </location>
</feature>
<dbReference type="InterPro" id="IPR020846">
    <property type="entry name" value="MFS_dom"/>
</dbReference>
<gene>
    <name evidence="8" type="ORF">FISHEDRAFT_36588</name>
</gene>
<organism evidence="8 9">
    <name type="scientific">Fistulina hepatica ATCC 64428</name>
    <dbReference type="NCBI Taxonomy" id="1128425"/>
    <lineage>
        <taxon>Eukaryota</taxon>
        <taxon>Fungi</taxon>
        <taxon>Dikarya</taxon>
        <taxon>Basidiomycota</taxon>
        <taxon>Agaricomycotina</taxon>
        <taxon>Agaricomycetes</taxon>
        <taxon>Agaricomycetidae</taxon>
        <taxon>Agaricales</taxon>
        <taxon>Fistulinaceae</taxon>
        <taxon>Fistulina</taxon>
    </lineage>
</organism>
<feature type="transmembrane region" description="Helical" evidence="6">
    <location>
        <begin position="133"/>
        <end position="155"/>
    </location>
</feature>
<dbReference type="EMBL" id="KN881649">
    <property type="protein sequence ID" value="KIY51665.1"/>
    <property type="molecule type" value="Genomic_DNA"/>
</dbReference>
<keyword evidence="5 6" id="KW-0472">Membrane</keyword>
<keyword evidence="3 6" id="KW-0812">Transmembrane</keyword>
<dbReference type="Gene3D" id="1.20.1250.20">
    <property type="entry name" value="MFS general substrate transporter like domains"/>
    <property type="match status" value="1"/>
</dbReference>
<evidence type="ECO:0000256" key="5">
    <source>
        <dbReference type="ARBA" id="ARBA00023136"/>
    </source>
</evidence>
<reference evidence="8 9" key="1">
    <citation type="journal article" date="2015" name="Fungal Genet. Biol.">
        <title>Evolution of novel wood decay mechanisms in Agaricales revealed by the genome sequences of Fistulina hepatica and Cylindrobasidium torrendii.</title>
        <authorList>
            <person name="Floudas D."/>
            <person name="Held B.W."/>
            <person name="Riley R."/>
            <person name="Nagy L.G."/>
            <person name="Koehler G."/>
            <person name="Ransdell A.S."/>
            <person name="Younus H."/>
            <person name="Chow J."/>
            <person name="Chiniquy J."/>
            <person name="Lipzen A."/>
            <person name="Tritt A."/>
            <person name="Sun H."/>
            <person name="Haridas S."/>
            <person name="LaButti K."/>
            <person name="Ohm R.A."/>
            <person name="Kues U."/>
            <person name="Blanchette R.A."/>
            <person name="Grigoriev I.V."/>
            <person name="Minto R.E."/>
            <person name="Hibbett D.S."/>
        </authorList>
    </citation>
    <scope>NUCLEOTIDE SEQUENCE [LARGE SCALE GENOMIC DNA]</scope>
    <source>
        <strain evidence="8 9">ATCC 64428</strain>
    </source>
</reference>
<feature type="transmembrane region" description="Helical" evidence="6">
    <location>
        <begin position="342"/>
        <end position="367"/>
    </location>
</feature>
<dbReference type="PROSITE" id="PS50850">
    <property type="entry name" value="MFS"/>
    <property type="match status" value="1"/>
</dbReference>
<dbReference type="InterPro" id="IPR001958">
    <property type="entry name" value="Tet-R_TetA/multi-R_MdtG-like"/>
</dbReference>
<protein>
    <submittedName>
        <fullName evidence="8">MFS general substrate transporter</fullName>
    </submittedName>
</protein>
<evidence type="ECO:0000313" key="8">
    <source>
        <dbReference type="EMBL" id="KIY51665.1"/>
    </source>
</evidence>
<dbReference type="OrthoDB" id="419616at2759"/>
<accession>A0A0D7AIH2</accession>
<dbReference type="AlphaFoldDB" id="A0A0D7AIH2"/>
<keyword evidence="2" id="KW-0813">Transport</keyword>
<dbReference type="PRINTS" id="PR01035">
    <property type="entry name" value="TCRTETA"/>
</dbReference>
<dbReference type="InterPro" id="IPR036259">
    <property type="entry name" value="MFS_trans_sf"/>
</dbReference>
<keyword evidence="4 6" id="KW-1133">Transmembrane helix</keyword>
<dbReference type="CDD" id="cd17330">
    <property type="entry name" value="MFS_SLC46_TetA_like"/>
    <property type="match status" value="1"/>
</dbReference>
<dbReference type="PANTHER" id="PTHR23504:SF15">
    <property type="entry name" value="MAJOR FACILITATOR SUPERFAMILY (MFS) PROFILE DOMAIN-CONTAINING PROTEIN"/>
    <property type="match status" value="1"/>
</dbReference>
<dbReference type="GO" id="GO:0022857">
    <property type="term" value="F:transmembrane transporter activity"/>
    <property type="evidence" value="ECO:0007669"/>
    <property type="project" value="InterPro"/>
</dbReference>
<feature type="transmembrane region" description="Helical" evidence="6">
    <location>
        <begin position="76"/>
        <end position="94"/>
    </location>
</feature>
<dbReference type="Pfam" id="PF07690">
    <property type="entry name" value="MFS_1"/>
    <property type="match status" value="1"/>
</dbReference>
<evidence type="ECO:0000256" key="1">
    <source>
        <dbReference type="ARBA" id="ARBA00004141"/>
    </source>
</evidence>
<feature type="transmembrane region" description="Helical" evidence="6">
    <location>
        <begin position="311"/>
        <end position="330"/>
    </location>
</feature>
<comment type="subcellular location">
    <subcellularLocation>
        <location evidence="1">Membrane</location>
        <topology evidence="1">Multi-pass membrane protein</topology>
    </subcellularLocation>
</comment>
<evidence type="ECO:0000256" key="4">
    <source>
        <dbReference type="ARBA" id="ARBA00022989"/>
    </source>
</evidence>
<proteinExistence type="predicted"/>
<feature type="transmembrane region" description="Helical" evidence="6">
    <location>
        <begin position="175"/>
        <end position="199"/>
    </location>
</feature>
<keyword evidence="9" id="KW-1185">Reference proteome</keyword>
<sequence>MRQIAIILILQVSEPLTSQSIYPYINQLISELGVTGGDDRRIGYYGGIIESLFYVCEAMTVLHWSRLSDSIGRKPVLLIGMFGTIVSMLSFGLSRTFWGIVASRCFCGMLNGNIGVMKSIMGDLTDASNRAEVFGWMPVVWGLGSTLGPLIGGTLARPSDRFPSVFGGVPFWEKYPYFLPCLVTSSYTIIAWFITFFSFRETLHKQPTSHHTLLRSEASSISEEGEKTPPLRELFTYPVVVSVANYVSLAFVEITTLALLPLFMAMPIDIGGLGLPPAIIGYILGSYGIATGVFQVFFFAKFIHRFGAKRVFMFGMSTFVPLILLFPIMSLYAKAFGLQWPIWMLVGCLTVCLCLMDLAYGSIFLFVTASSDKRYLGATNGMAQTVVSISRAVGPAISTSLFSFSLERNVLGGYMVYVVLLIISAVSLYLGSYLPAKMWDEDEDDEDA</sequence>
<dbReference type="PANTHER" id="PTHR23504">
    <property type="entry name" value="MAJOR FACILITATOR SUPERFAMILY DOMAIN-CONTAINING PROTEIN 10"/>
    <property type="match status" value="1"/>
</dbReference>
<feature type="transmembrane region" description="Helical" evidence="6">
    <location>
        <begin position="234"/>
        <end position="259"/>
    </location>
</feature>
<feature type="transmembrane region" description="Helical" evidence="6">
    <location>
        <begin position="279"/>
        <end position="299"/>
    </location>
</feature>
<feature type="transmembrane region" description="Helical" evidence="6">
    <location>
        <begin position="42"/>
        <end position="64"/>
    </location>
</feature>
<dbReference type="SUPFAM" id="SSF103473">
    <property type="entry name" value="MFS general substrate transporter"/>
    <property type="match status" value="1"/>
</dbReference>
<dbReference type="Proteomes" id="UP000054144">
    <property type="component" value="Unassembled WGS sequence"/>
</dbReference>
<name>A0A0D7AIH2_9AGAR</name>
<evidence type="ECO:0000259" key="7">
    <source>
        <dbReference type="PROSITE" id="PS50850"/>
    </source>
</evidence>
<feature type="domain" description="Major facilitator superfamily (MFS) profile" evidence="7">
    <location>
        <begin position="1"/>
        <end position="439"/>
    </location>
</feature>
<dbReference type="InterPro" id="IPR011701">
    <property type="entry name" value="MFS"/>
</dbReference>
<evidence type="ECO:0000256" key="3">
    <source>
        <dbReference type="ARBA" id="ARBA00022692"/>
    </source>
</evidence>
<dbReference type="GO" id="GO:0016020">
    <property type="term" value="C:membrane"/>
    <property type="evidence" value="ECO:0007669"/>
    <property type="project" value="UniProtKB-SubCell"/>
</dbReference>
<evidence type="ECO:0000256" key="2">
    <source>
        <dbReference type="ARBA" id="ARBA00022448"/>
    </source>
</evidence>
<evidence type="ECO:0000256" key="6">
    <source>
        <dbReference type="SAM" id="Phobius"/>
    </source>
</evidence>